<comment type="caution">
    <text evidence="1">The sequence shown here is derived from an EMBL/GenBank/DDBJ whole genome shotgun (WGS) entry which is preliminary data.</text>
</comment>
<name>A0AAD6MED4_9ROSI</name>
<reference evidence="1" key="1">
    <citation type="journal article" date="2023" name="Mol. Ecol. Resour.">
        <title>Chromosome-level genome assembly of a triploid poplar Populus alba 'Berolinensis'.</title>
        <authorList>
            <person name="Chen S."/>
            <person name="Yu Y."/>
            <person name="Wang X."/>
            <person name="Wang S."/>
            <person name="Zhang T."/>
            <person name="Zhou Y."/>
            <person name="He R."/>
            <person name="Meng N."/>
            <person name="Wang Y."/>
            <person name="Liu W."/>
            <person name="Liu Z."/>
            <person name="Liu J."/>
            <person name="Guo Q."/>
            <person name="Huang H."/>
            <person name="Sederoff R.R."/>
            <person name="Wang G."/>
            <person name="Qu G."/>
            <person name="Chen S."/>
        </authorList>
    </citation>
    <scope>NUCLEOTIDE SEQUENCE</scope>
    <source>
        <strain evidence="1">SC-2020</strain>
    </source>
</reference>
<protein>
    <submittedName>
        <fullName evidence="1">Uncharacterized protein</fullName>
    </submittedName>
</protein>
<dbReference type="EMBL" id="JAQIZT010000009">
    <property type="protein sequence ID" value="KAJ6983989.1"/>
    <property type="molecule type" value="Genomic_DNA"/>
</dbReference>
<accession>A0AAD6MED4</accession>
<dbReference type="AlphaFoldDB" id="A0AAD6MED4"/>
<organism evidence="1 2">
    <name type="scientific">Populus alba x Populus x berolinensis</name>
    <dbReference type="NCBI Taxonomy" id="444605"/>
    <lineage>
        <taxon>Eukaryota</taxon>
        <taxon>Viridiplantae</taxon>
        <taxon>Streptophyta</taxon>
        <taxon>Embryophyta</taxon>
        <taxon>Tracheophyta</taxon>
        <taxon>Spermatophyta</taxon>
        <taxon>Magnoliopsida</taxon>
        <taxon>eudicotyledons</taxon>
        <taxon>Gunneridae</taxon>
        <taxon>Pentapetalae</taxon>
        <taxon>rosids</taxon>
        <taxon>fabids</taxon>
        <taxon>Malpighiales</taxon>
        <taxon>Salicaceae</taxon>
        <taxon>Saliceae</taxon>
        <taxon>Populus</taxon>
    </lineage>
</organism>
<evidence type="ECO:0000313" key="2">
    <source>
        <dbReference type="Proteomes" id="UP001164929"/>
    </source>
</evidence>
<evidence type="ECO:0000313" key="1">
    <source>
        <dbReference type="EMBL" id="KAJ6983989.1"/>
    </source>
</evidence>
<dbReference type="Proteomes" id="UP001164929">
    <property type="component" value="Chromosome 9"/>
</dbReference>
<gene>
    <name evidence="1" type="ORF">NC653_022262</name>
</gene>
<proteinExistence type="predicted"/>
<keyword evidence="2" id="KW-1185">Reference proteome</keyword>
<sequence length="78" mass="8968">MHSISQVTEDEPFSSGTRLTDEADSYARLVTKEFKHFLCIKKMQTSLNKLDIIIIAFFSDLSPSNCNKLELQTYVIEH</sequence>